<dbReference type="InterPro" id="IPR018060">
    <property type="entry name" value="HTH_AraC"/>
</dbReference>
<proteinExistence type="predicted"/>
<dbReference type="Pfam" id="PF12833">
    <property type="entry name" value="HTH_18"/>
    <property type="match status" value="1"/>
</dbReference>
<dbReference type="GO" id="GO:0003700">
    <property type="term" value="F:DNA-binding transcription factor activity"/>
    <property type="evidence" value="ECO:0007669"/>
    <property type="project" value="InterPro"/>
</dbReference>
<evidence type="ECO:0000259" key="4">
    <source>
        <dbReference type="PROSITE" id="PS01124"/>
    </source>
</evidence>
<dbReference type="Proteomes" id="UP000004259">
    <property type="component" value="Unassembled WGS sequence"/>
</dbReference>
<dbReference type="RefSeq" id="WP_002851626.1">
    <property type="nucleotide sequence ID" value="NZ_ADKM02000112.1"/>
</dbReference>
<evidence type="ECO:0000256" key="1">
    <source>
        <dbReference type="ARBA" id="ARBA00023015"/>
    </source>
</evidence>
<dbReference type="EMBL" id="ADKM02000112">
    <property type="protein sequence ID" value="EGC02074.1"/>
    <property type="molecule type" value="Genomic_DNA"/>
</dbReference>
<protein>
    <submittedName>
        <fullName evidence="5">Transcriptional regulator, AraC family</fullName>
    </submittedName>
</protein>
<gene>
    <name evidence="5" type="ORF">CUS_5286</name>
</gene>
<comment type="caution">
    <text evidence="5">The sequence shown here is derived from an EMBL/GenBank/DDBJ whole genome shotgun (WGS) entry which is preliminary data.</text>
</comment>
<accession>E9SF74</accession>
<keyword evidence="2" id="KW-0238">DNA-binding</keyword>
<dbReference type="SUPFAM" id="SSF46689">
    <property type="entry name" value="Homeodomain-like"/>
    <property type="match status" value="1"/>
</dbReference>
<dbReference type="STRING" id="246199.CUS_5286"/>
<keyword evidence="1" id="KW-0805">Transcription regulation</keyword>
<evidence type="ECO:0000256" key="2">
    <source>
        <dbReference type="ARBA" id="ARBA00023125"/>
    </source>
</evidence>
<feature type="domain" description="HTH araC/xylS-type" evidence="4">
    <location>
        <begin position="28"/>
        <end position="128"/>
    </location>
</feature>
<name>E9SF74_RUMAL</name>
<dbReference type="PRINTS" id="PR00032">
    <property type="entry name" value="HTHARAC"/>
</dbReference>
<dbReference type="PANTHER" id="PTHR43280:SF11">
    <property type="entry name" value="RCS-SPECIFIC HTH-TYPE TRANSCRIPTIONAL ACTIVATOR RCLR"/>
    <property type="match status" value="1"/>
</dbReference>
<reference evidence="5 6" key="1">
    <citation type="submission" date="2011-02" db="EMBL/GenBank/DDBJ databases">
        <authorList>
            <person name="Nelson K.E."/>
            <person name="Sutton G."/>
            <person name="Torralba M."/>
            <person name="Durkin S."/>
            <person name="Harkins D."/>
            <person name="Montgomery R."/>
            <person name="Ziemer C."/>
            <person name="Klaassens E."/>
            <person name="Ocuiv P."/>
            <person name="Morrison M."/>
        </authorList>
    </citation>
    <scope>NUCLEOTIDE SEQUENCE [LARGE SCALE GENOMIC DNA]</scope>
    <source>
        <strain evidence="5 6">8</strain>
    </source>
</reference>
<dbReference type="PANTHER" id="PTHR43280">
    <property type="entry name" value="ARAC-FAMILY TRANSCRIPTIONAL REGULATOR"/>
    <property type="match status" value="1"/>
</dbReference>
<dbReference type="eggNOG" id="COG2207">
    <property type="taxonomic scope" value="Bacteria"/>
</dbReference>
<dbReference type="InterPro" id="IPR020449">
    <property type="entry name" value="Tscrpt_reg_AraC-type_HTH"/>
</dbReference>
<evidence type="ECO:0000313" key="6">
    <source>
        <dbReference type="Proteomes" id="UP000004259"/>
    </source>
</evidence>
<dbReference type="AlphaFoldDB" id="E9SF74"/>
<dbReference type="OrthoDB" id="9774814at2"/>
<keyword evidence="6" id="KW-1185">Reference proteome</keyword>
<evidence type="ECO:0000313" key="5">
    <source>
        <dbReference type="EMBL" id="EGC02074.1"/>
    </source>
</evidence>
<dbReference type="GO" id="GO:0043565">
    <property type="term" value="F:sequence-specific DNA binding"/>
    <property type="evidence" value="ECO:0007669"/>
    <property type="project" value="InterPro"/>
</dbReference>
<dbReference type="SMART" id="SM00342">
    <property type="entry name" value="HTH_ARAC"/>
    <property type="match status" value="1"/>
</dbReference>
<organism evidence="5 6">
    <name type="scientific">Ruminococcus albus 8</name>
    <dbReference type="NCBI Taxonomy" id="246199"/>
    <lineage>
        <taxon>Bacteria</taxon>
        <taxon>Bacillati</taxon>
        <taxon>Bacillota</taxon>
        <taxon>Clostridia</taxon>
        <taxon>Eubacteriales</taxon>
        <taxon>Oscillospiraceae</taxon>
        <taxon>Ruminococcus</taxon>
    </lineage>
</organism>
<dbReference type="InterPro" id="IPR009057">
    <property type="entry name" value="Homeodomain-like_sf"/>
</dbReference>
<evidence type="ECO:0000256" key="3">
    <source>
        <dbReference type="ARBA" id="ARBA00023163"/>
    </source>
</evidence>
<sequence length="129" mass="14904">MSIKTAGSQIPDRTEVPHQDCCDSITAERLRQIRAEICTSPGDWSVERMAKSFYMTRSHFSVLYKKQFGISPGEDIREMTMQYAADLLDNSQLSIADISKKFGYTNCENFIRGFKKHFGITPLKYRHRQ</sequence>
<dbReference type="Gene3D" id="1.10.10.60">
    <property type="entry name" value="Homeodomain-like"/>
    <property type="match status" value="2"/>
</dbReference>
<dbReference type="PROSITE" id="PS01124">
    <property type="entry name" value="HTH_ARAC_FAMILY_2"/>
    <property type="match status" value="1"/>
</dbReference>
<keyword evidence="3" id="KW-0804">Transcription</keyword>